<comment type="similarity">
    <text evidence="3">Belongs to the EME1/MMS4 family.</text>
</comment>
<evidence type="ECO:0000313" key="16">
    <source>
        <dbReference type="EMBL" id="OQE32304.1"/>
    </source>
</evidence>
<keyword evidence="8" id="KW-0378">Hydrolase</keyword>
<dbReference type="SMART" id="SM00891">
    <property type="entry name" value="ERCC4"/>
    <property type="match status" value="1"/>
</dbReference>
<keyword evidence="6" id="KW-0255">Endonuclease</keyword>
<feature type="region of interest" description="Disordered" evidence="14">
    <location>
        <begin position="1"/>
        <end position="41"/>
    </location>
</feature>
<dbReference type="Proteomes" id="UP000191285">
    <property type="component" value="Unassembled WGS sequence"/>
</dbReference>
<proteinExistence type="inferred from homology"/>
<dbReference type="OrthoDB" id="343092at2759"/>
<feature type="compositionally biased region" description="Basic and acidic residues" evidence="14">
    <location>
        <begin position="276"/>
        <end position="317"/>
    </location>
</feature>
<dbReference type="CDD" id="cd20085">
    <property type="entry name" value="XPF_nuclease_Mms4"/>
    <property type="match status" value="1"/>
</dbReference>
<feature type="compositionally biased region" description="Polar residues" evidence="14">
    <location>
        <begin position="75"/>
        <end position="86"/>
    </location>
</feature>
<dbReference type="InterPro" id="IPR006166">
    <property type="entry name" value="ERCC4_domain"/>
</dbReference>
<evidence type="ECO:0000256" key="14">
    <source>
        <dbReference type="SAM" id="MobiDB-lite"/>
    </source>
</evidence>
<dbReference type="GO" id="GO:0005634">
    <property type="term" value="C:nucleus"/>
    <property type="evidence" value="ECO:0007669"/>
    <property type="project" value="UniProtKB-SubCell"/>
</dbReference>
<dbReference type="FunFam" id="1.10.150.670:FF:000004">
    <property type="entry name" value="Crossover junction endonuclease EME1"/>
    <property type="match status" value="1"/>
</dbReference>
<dbReference type="InterPro" id="IPR042530">
    <property type="entry name" value="EME1/EME2_C"/>
</dbReference>
<dbReference type="PANTHER" id="PTHR21077:SF5">
    <property type="entry name" value="CROSSOVER JUNCTION ENDONUCLEASE MMS4"/>
    <property type="match status" value="1"/>
</dbReference>
<gene>
    <name evidence="16" type="ORF">PENSTE_c001G09738</name>
</gene>
<comment type="cofactor">
    <cofactor evidence="1">
        <name>Mg(2+)</name>
        <dbReference type="ChEBI" id="CHEBI:18420"/>
    </cofactor>
</comment>
<dbReference type="GO" id="GO:0008821">
    <property type="term" value="F:crossover junction DNA endonuclease activity"/>
    <property type="evidence" value="ECO:0007669"/>
    <property type="project" value="TreeGrafter"/>
</dbReference>
<keyword evidence="5" id="KW-0479">Metal-binding</keyword>
<dbReference type="GO" id="GO:0003677">
    <property type="term" value="F:DNA binding"/>
    <property type="evidence" value="ECO:0007669"/>
    <property type="project" value="InterPro"/>
</dbReference>
<evidence type="ECO:0000256" key="8">
    <source>
        <dbReference type="ARBA" id="ARBA00022801"/>
    </source>
</evidence>
<feature type="compositionally biased region" description="Basic and acidic residues" evidence="14">
    <location>
        <begin position="14"/>
        <end position="26"/>
    </location>
</feature>
<accession>A0A1V6U1R5</accession>
<keyword evidence="4" id="KW-0540">Nuclease</keyword>
<dbReference type="GO" id="GO:0031573">
    <property type="term" value="P:mitotic intra-S DNA damage checkpoint signaling"/>
    <property type="evidence" value="ECO:0007669"/>
    <property type="project" value="TreeGrafter"/>
</dbReference>
<dbReference type="GO" id="GO:0006302">
    <property type="term" value="P:double-strand break repair"/>
    <property type="evidence" value="ECO:0007669"/>
    <property type="project" value="TreeGrafter"/>
</dbReference>
<dbReference type="AlphaFoldDB" id="A0A1V6U1R5"/>
<keyword evidence="7" id="KW-0227">DNA damage</keyword>
<dbReference type="InterPro" id="IPR047521">
    <property type="entry name" value="XPF_nuclease_EME1_ascomycetes"/>
</dbReference>
<comment type="caution">
    <text evidence="16">The sequence shown here is derived from an EMBL/GenBank/DDBJ whole genome shotgun (WGS) entry which is preliminary data.</text>
</comment>
<evidence type="ECO:0000313" key="17">
    <source>
        <dbReference type="Proteomes" id="UP000191285"/>
    </source>
</evidence>
<keyword evidence="13" id="KW-0469">Meiosis</keyword>
<dbReference type="PANTHER" id="PTHR21077">
    <property type="entry name" value="EME1 PROTEIN"/>
    <property type="match status" value="1"/>
</dbReference>
<evidence type="ECO:0000256" key="7">
    <source>
        <dbReference type="ARBA" id="ARBA00022763"/>
    </source>
</evidence>
<evidence type="ECO:0000256" key="5">
    <source>
        <dbReference type="ARBA" id="ARBA00022723"/>
    </source>
</evidence>
<comment type="subcellular location">
    <subcellularLocation>
        <location evidence="2">Nucleus</location>
    </subcellularLocation>
</comment>
<evidence type="ECO:0000256" key="4">
    <source>
        <dbReference type="ARBA" id="ARBA00022722"/>
    </source>
</evidence>
<name>A0A1V6U1R5_9EURO</name>
<feature type="compositionally biased region" description="Low complexity" evidence="14">
    <location>
        <begin position="479"/>
        <end position="490"/>
    </location>
</feature>
<dbReference type="EMBL" id="MLKD01000001">
    <property type="protein sequence ID" value="OQE32304.1"/>
    <property type="molecule type" value="Genomic_DNA"/>
</dbReference>
<organism evidence="16 17">
    <name type="scientific">Penicillium steckii</name>
    <dbReference type="NCBI Taxonomy" id="303698"/>
    <lineage>
        <taxon>Eukaryota</taxon>
        <taxon>Fungi</taxon>
        <taxon>Dikarya</taxon>
        <taxon>Ascomycota</taxon>
        <taxon>Pezizomycotina</taxon>
        <taxon>Eurotiomycetes</taxon>
        <taxon>Eurotiomycetidae</taxon>
        <taxon>Eurotiales</taxon>
        <taxon>Aspergillaceae</taxon>
        <taxon>Penicillium</taxon>
    </lineage>
</organism>
<keyword evidence="10" id="KW-0233">DNA recombination</keyword>
<keyword evidence="11" id="KW-0234">DNA repair</keyword>
<feature type="compositionally biased region" description="Polar residues" evidence="14">
    <location>
        <begin position="201"/>
        <end position="215"/>
    </location>
</feature>
<evidence type="ECO:0000256" key="13">
    <source>
        <dbReference type="ARBA" id="ARBA00023254"/>
    </source>
</evidence>
<reference evidence="17" key="1">
    <citation type="journal article" date="2017" name="Nat. Microbiol.">
        <title>Global analysis of biosynthetic gene clusters reveals vast potential of secondary metabolite production in Penicillium species.</title>
        <authorList>
            <person name="Nielsen J.C."/>
            <person name="Grijseels S."/>
            <person name="Prigent S."/>
            <person name="Ji B."/>
            <person name="Dainat J."/>
            <person name="Nielsen K.F."/>
            <person name="Frisvad J.C."/>
            <person name="Workman M."/>
            <person name="Nielsen J."/>
        </authorList>
    </citation>
    <scope>NUCLEOTIDE SEQUENCE [LARGE SCALE GENOMIC DNA]</scope>
    <source>
        <strain evidence="17">IBT 24891</strain>
    </source>
</reference>
<evidence type="ECO:0000256" key="10">
    <source>
        <dbReference type="ARBA" id="ARBA00023172"/>
    </source>
</evidence>
<keyword evidence="12" id="KW-0539">Nucleus</keyword>
<feature type="region of interest" description="Disordered" evidence="14">
    <location>
        <begin position="61"/>
        <end position="317"/>
    </location>
</feature>
<evidence type="ECO:0000256" key="1">
    <source>
        <dbReference type="ARBA" id="ARBA00001946"/>
    </source>
</evidence>
<feature type="region of interest" description="Disordered" evidence="14">
    <location>
        <begin position="477"/>
        <end position="507"/>
    </location>
</feature>
<dbReference type="GO" id="GO:0046872">
    <property type="term" value="F:metal ion binding"/>
    <property type="evidence" value="ECO:0007669"/>
    <property type="project" value="UniProtKB-KW"/>
</dbReference>
<protein>
    <recommendedName>
        <fullName evidence="15">ERCC4 domain-containing protein</fullName>
    </recommendedName>
</protein>
<keyword evidence="17" id="KW-1185">Reference proteome</keyword>
<feature type="compositionally biased region" description="Polar residues" evidence="14">
    <location>
        <begin position="126"/>
        <end position="139"/>
    </location>
</feature>
<sequence length="659" mass="73225">MPEVIDLISSDPPLPDKPRVPNERQTTRPLPSRSASHLGTISSDSVDVSVFNYDAVFDKPAKKRRVSNEKRSPLRKTTSMSETTVSERVPSFLFSDEDFGLPPSNPATATHRQPMRDVLDSDPIIWNSSQPNPKSNLPSRSRDPICEFSDIIALDGDDDDMLKPPGKSASRGARQEEIDDFSDPFGLPEIAEFAELDDSPNRGTSVSNGIFSSKTAGLLSNLGTGRNGSGILSPKKQSSRSHREEGSNTAGLNLSDDLDEPIQPKRPIKKTSKLTTGEKEAKARARADAKAQRDLERQAEKERKQQLKADKAKQKQLEADISEVNKLKVDKKDSTPEMIMDMASSLEGSAVGNQTIEFMKRLGVDHHFFAGSIPNLVKWRRKMNARFNEDAGHWEPCPFHVKNENHVLCLVPAQEFVDMVIPSPDGEDRESLELHVLKIKSAHLDCNIIYLIEGLTSWMRKNRNSRNRAYQAEVLRQYEPTSTETSSAPSRGRKKKNKPETTPPVDDDTIEDALLELQVTHACLIHHTNTPSESAEWVKNFTEHISTIPYRRQRSDGNDAAFCMDVGQVKTGEDKQDTFIKMLQEVNRVTAPMAYGIAAQYPSVTDLVRSMGKHGPTMLEDVMKSANKNGGLTNSRVGPAASKRLYKVFTGLDPTSTDV</sequence>
<dbReference type="Gene3D" id="3.40.50.10130">
    <property type="match status" value="1"/>
</dbReference>
<dbReference type="InterPro" id="IPR033310">
    <property type="entry name" value="Mms4/EME1/EME2"/>
</dbReference>
<evidence type="ECO:0000256" key="9">
    <source>
        <dbReference type="ARBA" id="ARBA00022842"/>
    </source>
</evidence>
<dbReference type="GO" id="GO:0000712">
    <property type="term" value="P:resolution of meiotic recombination intermediates"/>
    <property type="evidence" value="ECO:0007669"/>
    <property type="project" value="TreeGrafter"/>
</dbReference>
<evidence type="ECO:0000256" key="2">
    <source>
        <dbReference type="ARBA" id="ARBA00004123"/>
    </source>
</evidence>
<dbReference type="FunFam" id="3.40.50.10130:FF:000010">
    <property type="entry name" value="Crossover junction endonuclease eme1"/>
    <property type="match status" value="1"/>
</dbReference>
<evidence type="ECO:0000259" key="15">
    <source>
        <dbReference type="SMART" id="SM00891"/>
    </source>
</evidence>
<dbReference type="Pfam" id="PF02732">
    <property type="entry name" value="ERCC4"/>
    <property type="match status" value="1"/>
</dbReference>
<evidence type="ECO:0000256" key="12">
    <source>
        <dbReference type="ARBA" id="ARBA00023242"/>
    </source>
</evidence>
<keyword evidence="9" id="KW-0460">Magnesium</keyword>
<feature type="compositionally biased region" description="Basic and acidic residues" evidence="14">
    <location>
        <begin position="61"/>
        <end position="72"/>
    </location>
</feature>
<dbReference type="STRING" id="303698.A0A1V6U1R5"/>
<dbReference type="Pfam" id="PF21292">
    <property type="entry name" value="EME1-MUS81_C"/>
    <property type="match status" value="1"/>
</dbReference>
<dbReference type="Gene3D" id="1.10.150.670">
    <property type="entry name" value="Crossover junction endonuclease EME1, DNA-binding domain"/>
    <property type="match status" value="1"/>
</dbReference>
<evidence type="ECO:0000256" key="11">
    <source>
        <dbReference type="ARBA" id="ARBA00023204"/>
    </source>
</evidence>
<dbReference type="GO" id="GO:0031297">
    <property type="term" value="P:replication fork processing"/>
    <property type="evidence" value="ECO:0007669"/>
    <property type="project" value="TreeGrafter"/>
</dbReference>
<dbReference type="GO" id="GO:0048476">
    <property type="term" value="C:Holliday junction resolvase complex"/>
    <property type="evidence" value="ECO:0007669"/>
    <property type="project" value="InterPro"/>
</dbReference>
<evidence type="ECO:0000256" key="3">
    <source>
        <dbReference type="ARBA" id="ARBA00005313"/>
    </source>
</evidence>
<evidence type="ECO:0000256" key="6">
    <source>
        <dbReference type="ARBA" id="ARBA00022759"/>
    </source>
</evidence>
<feature type="domain" description="ERCC4" evidence="15">
    <location>
        <begin position="361"/>
        <end position="612"/>
    </location>
</feature>
<feature type="compositionally biased region" description="Polar residues" evidence="14">
    <location>
        <begin position="27"/>
        <end position="41"/>
    </location>
</feature>